<accession>A0AAD1QYS2</accession>
<dbReference type="EMBL" id="OW240912">
    <property type="protein sequence ID" value="CAH2219620.1"/>
    <property type="molecule type" value="Genomic_DNA"/>
</dbReference>
<name>A0AAD1QYS2_PELCU</name>
<protein>
    <submittedName>
        <fullName evidence="1">Uncharacterized protein</fullName>
    </submittedName>
</protein>
<evidence type="ECO:0000313" key="2">
    <source>
        <dbReference type="Proteomes" id="UP001295444"/>
    </source>
</evidence>
<dbReference type="Proteomes" id="UP001295444">
    <property type="component" value="Chromosome 01"/>
</dbReference>
<sequence>MADLIYLLHGGYPGPQGVIHILYGIDSPSEFLPQKWWRSRTGVLRWHNCDPHSNCSMLFAGETVLHTPTALCRRNSVALRCLQLISHLPLIMVESPRSYEHQMYRAAGTLHRVPPHWTTKTAMEGYHAWDYTPDPYTPFISQEDR</sequence>
<gene>
    <name evidence="1" type="ORF">PECUL_23A008414</name>
</gene>
<evidence type="ECO:0000313" key="1">
    <source>
        <dbReference type="EMBL" id="CAH2219620.1"/>
    </source>
</evidence>
<proteinExistence type="predicted"/>
<keyword evidence="2" id="KW-1185">Reference proteome</keyword>
<reference evidence="1" key="1">
    <citation type="submission" date="2022-03" db="EMBL/GenBank/DDBJ databases">
        <authorList>
            <person name="Alioto T."/>
            <person name="Alioto T."/>
            <person name="Gomez Garrido J."/>
        </authorList>
    </citation>
    <scope>NUCLEOTIDE SEQUENCE</scope>
</reference>
<organism evidence="1 2">
    <name type="scientific">Pelobates cultripes</name>
    <name type="common">Western spadefoot toad</name>
    <dbReference type="NCBI Taxonomy" id="61616"/>
    <lineage>
        <taxon>Eukaryota</taxon>
        <taxon>Metazoa</taxon>
        <taxon>Chordata</taxon>
        <taxon>Craniata</taxon>
        <taxon>Vertebrata</taxon>
        <taxon>Euteleostomi</taxon>
        <taxon>Amphibia</taxon>
        <taxon>Batrachia</taxon>
        <taxon>Anura</taxon>
        <taxon>Pelobatoidea</taxon>
        <taxon>Pelobatidae</taxon>
        <taxon>Pelobates</taxon>
    </lineage>
</organism>
<dbReference type="AlphaFoldDB" id="A0AAD1QYS2"/>